<feature type="domain" description="CCHC-type" evidence="1">
    <location>
        <begin position="325"/>
        <end position="341"/>
    </location>
</feature>
<proteinExistence type="predicted"/>
<evidence type="ECO:0000313" key="3">
    <source>
        <dbReference type="Proteomes" id="UP001457282"/>
    </source>
</evidence>
<sequence length="498" mass="54230">MNKNNELPHCLLSTFNNLITVRLDDTNYVSWRFILESMLVGCDLMGYIDGSVPCPPQYKITTEVGITSELTQEYKVWRQHASALMALLAGTLSSDALSFIVGSKTSKEVWFSLEERHGKLSKFKAFDLKISMQQMQKGNDSIDKYMQRIKTVRDQLSVAGVHIPDDDIVTLILNGLPVHYATIKIVISARKTPTSLNELHTMLLDVESDITQESSSLTSSAPITATLHANTEKDTRIEAGHHHCGSSGTHLSTPVAHQARYLNSIFGAYKHFNQRGRGVDGSGLSNRFSNSSEVCQICNNKGHTAQLCSQRSSPRQIIASGSMMQCQICMKTGHSAAECLHRHNYNFRPTSAAAHALAASFTSHPLSASIATQTSPCLDLSSINASQPPSQSKVTNPLSVAAAPQSSISTLSPLLSYSPSMLTPASIGISDNKTFVSATPFASDRLEWQQAILKEIDTLSTQGTWQLSSTSSDSSLLHCRQASCPMTLWQSLPLIPSG</sequence>
<dbReference type="GO" id="GO:0008270">
    <property type="term" value="F:zinc ion binding"/>
    <property type="evidence" value="ECO:0007669"/>
    <property type="project" value="InterPro"/>
</dbReference>
<protein>
    <recommendedName>
        <fullName evidence="1">CCHC-type domain-containing protein</fullName>
    </recommendedName>
</protein>
<evidence type="ECO:0000313" key="2">
    <source>
        <dbReference type="EMBL" id="KAK9936950.1"/>
    </source>
</evidence>
<keyword evidence="3" id="KW-1185">Reference proteome</keyword>
<dbReference type="GO" id="GO:0003676">
    <property type="term" value="F:nucleic acid binding"/>
    <property type="evidence" value="ECO:0007669"/>
    <property type="project" value="InterPro"/>
</dbReference>
<dbReference type="EMBL" id="JBEDUW010000003">
    <property type="protein sequence ID" value="KAK9936950.1"/>
    <property type="molecule type" value="Genomic_DNA"/>
</dbReference>
<evidence type="ECO:0000259" key="1">
    <source>
        <dbReference type="SMART" id="SM00343"/>
    </source>
</evidence>
<name>A0AAW1XJE1_RUBAR</name>
<dbReference type="AlphaFoldDB" id="A0AAW1XJE1"/>
<dbReference type="PANTHER" id="PTHR47481:SF22">
    <property type="entry name" value="RETROTRANSPOSON GAG DOMAIN-CONTAINING PROTEIN"/>
    <property type="match status" value="1"/>
</dbReference>
<dbReference type="PANTHER" id="PTHR47481">
    <property type="match status" value="1"/>
</dbReference>
<organism evidence="2 3">
    <name type="scientific">Rubus argutus</name>
    <name type="common">Southern blackberry</name>
    <dbReference type="NCBI Taxonomy" id="59490"/>
    <lineage>
        <taxon>Eukaryota</taxon>
        <taxon>Viridiplantae</taxon>
        <taxon>Streptophyta</taxon>
        <taxon>Embryophyta</taxon>
        <taxon>Tracheophyta</taxon>
        <taxon>Spermatophyta</taxon>
        <taxon>Magnoliopsida</taxon>
        <taxon>eudicotyledons</taxon>
        <taxon>Gunneridae</taxon>
        <taxon>Pentapetalae</taxon>
        <taxon>rosids</taxon>
        <taxon>fabids</taxon>
        <taxon>Rosales</taxon>
        <taxon>Rosaceae</taxon>
        <taxon>Rosoideae</taxon>
        <taxon>Rosoideae incertae sedis</taxon>
        <taxon>Rubus</taxon>
    </lineage>
</organism>
<dbReference type="Gene3D" id="4.10.60.10">
    <property type="entry name" value="Zinc finger, CCHC-type"/>
    <property type="match status" value="1"/>
</dbReference>
<feature type="domain" description="CCHC-type" evidence="1">
    <location>
        <begin position="294"/>
        <end position="310"/>
    </location>
</feature>
<reference evidence="2 3" key="1">
    <citation type="journal article" date="2023" name="G3 (Bethesda)">
        <title>A chromosome-length genome assembly and annotation of blackberry (Rubus argutus, cv. 'Hillquist').</title>
        <authorList>
            <person name="Bruna T."/>
            <person name="Aryal R."/>
            <person name="Dudchenko O."/>
            <person name="Sargent D.J."/>
            <person name="Mead D."/>
            <person name="Buti M."/>
            <person name="Cavallini A."/>
            <person name="Hytonen T."/>
            <person name="Andres J."/>
            <person name="Pham M."/>
            <person name="Weisz D."/>
            <person name="Mascagni F."/>
            <person name="Usai G."/>
            <person name="Natali L."/>
            <person name="Bassil N."/>
            <person name="Fernandez G.E."/>
            <person name="Lomsadze A."/>
            <person name="Armour M."/>
            <person name="Olukolu B."/>
            <person name="Poorten T."/>
            <person name="Britton C."/>
            <person name="Davik J."/>
            <person name="Ashrafi H."/>
            <person name="Aiden E.L."/>
            <person name="Borodovsky M."/>
            <person name="Worthington M."/>
        </authorList>
    </citation>
    <scope>NUCLEOTIDE SEQUENCE [LARGE SCALE GENOMIC DNA]</scope>
    <source>
        <strain evidence="2">PI 553951</strain>
    </source>
</reference>
<dbReference type="Proteomes" id="UP001457282">
    <property type="component" value="Unassembled WGS sequence"/>
</dbReference>
<gene>
    <name evidence="2" type="ORF">M0R45_013769</name>
</gene>
<dbReference type="InterPro" id="IPR001878">
    <property type="entry name" value="Znf_CCHC"/>
</dbReference>
<dbReference type="Pfam" id="PF14223">
    <property type="entry name" value="Retrotran_gag_2"/>
    <property type="match status" value="1"/>
</dbReference>
<accession>A0AAW1XJE1</accession>
<dbReference type="SMART" id="SM00343">
    <property type="entry name" value="ZnF_C2HC"/>
    <property type="match status" value="2"/>
</dbReference>
<comment type="caution">
    <text evidence="2">The sequence shown here is derived from an EMBL/GenBank/DDBJ whole genome shotgun (WGS) entry which is preliminary data.</text>
</comment>